<feature type="transmembrane region" description="Helical" evidence="1">
    <location>
        <begin position="35"/>
        <end position="56"/>
    </location>
</feature>
<dbReference type="STRING" id="745411.B3C1_03065"/>
<evidence type="ECO:0000256" key="1">
    <source>
        <dbReference type="SAM" id="Phobius"/>
    </source>
</evidence>
<protein>
    <submittedName>
        <fullName evidence="2">Uncharacterized protein</fullName>
    </submittedName>
</protein>
<feature type="transmembrane region" description="Helical" evidence="1">
    <location>
        <begin position="129"/>
        <end position="146"/>
    </location>
</feature>
<feature type="transmembrane region" description="Helical" evidence="1">
    <location>
        <begin position="7"/>
        <end position="29"/>
    </location>
</feature>
<keyword evidence="1" id="KW-0812">Transmembrane</keyword>
<keyword evidence="1" id="KW-1133">Transmembrane helix</keyword>
<dbReference type="EMBL" id="AMRI01000003">
    <property type="protein sequence ID" value="EKE77152.1"/>
    <property type="molecule type" value="Genomic_DNA"/>
</dbReference>
<dbReference type="Proteomes" id="UP000006755">
    <property type="component" value="Unassembled WGS sequence"/>
</dbReference>
<keyword evidence="3" id="KW-1185">Reference proteome</keyword>
<proteinExistence type="predicted"/>
<gene>
    <name evidence="2" type="ORF">B3C1_03065</name>
</gene>
<organism evidence="2 3">
    <name type="scientific">Gallaecimonas xiamenensis 3-C-1</name>
    <dbReference type="NCBI Taxonomy" id="745411"/>
    <lineage>
        <taxon>Bacteria</taxon>
        <taxon>Pseudomonadati</taxon>
        <taxon>Pseudomonadota</taxon>
        <taxon>Gammaproteobacteria</taxon>
        <taxon>Enterobacterales</taxon>
        <taxon>Gallaecimonadaceae</taxon>
        <taxon>Gallaecimonas</taxon>
    </lineage>
</organism>
<feature type="transmembrane region" description="Helical" evidence="1">
    <location>
        <begin position="68"/>
        <end position="87"/>
    </location>
</feature>
<keyword evidence="1" id="KW-0472">Membrane</keyword>
<evidence type="ECO:0000313" key="3">
    <source>
        <dbReference type="Proteomes" id="UP000006755"/>
    </source>
</evidence>
<reference evidence="2 3" key="1">
    <citation type="journal article" date="2012" name="J. Bacteriol.">
        <title>Genome Sequence of Gallaecimonas xiamenensis Type Strain 3-C-1.</title>
        <authorList>
            <person name="Lai Q."/>
            <person name="Wang L."/>
            <person name="Wang W."/>
            <person name="Shao Z."/>
        </authorList>
    </citation>
    <scope>NUCLEOTIDE SEQUENCE [LARGE SCALE GENOMIC DNA]</scope>
    <source>
        <strain evidence="2 3">3-C-1</strain>
    </source>
</reference>
<evidence type="ECO:0000313" key="2">
    <source>
        <dbReference type="EMBL" id="EKE77152.1"/>
    </source>
</evidence>
<dbReference type="AlphaFoldDB" id="K2JRR0"/>
<sequence length="150" mass="16453">MNRAHHLVALYQIFTALAFVALIPLGLWQDQAPDLTLLAPWLLAALVNLLAGAWLLKGRGLWWSALNLALQVPGLALGDSLGGWQYHYQGLLTLDLWYQWYGSFSGSGLRFALEPDWLLLAEPGLTQSLHLNLVALAALIGLAWGMKKPG</sequence>
<dbReference type="RefSeq" id="WP_008482836.1">
    <property type="nucleotide sequence ID" value="NZ_AMRI01000003.1"/>
</dbReference>
<name>K2JRR0_9GAMM</name>
<accession>K2JRR0</accession>
<comment type="caution">
    <text evidence="2">The sequence shown here is derived from an EMBL/GenBank/DDBJ whole genome shotgun (WGS) entry which is preliminary data.</text>
</comment>